<dbReference type="CDD" id="cd07043">
    <property type="entry name" value="STAS_anti-anti-sigma_factors"/>
    <property type="match status" value="1"/>
</dbReference>
<accession>A0A8J3NKT7</accession>
<dbReference type="PANTHER" id="PTHR33495">
    <property type="entry name" value="ANTI-SIGMA FACTOR ANTAGONIST TM_1081-RELATED-RELATED"/>
    <property type="match status" value="1"/>
</dbReference>
<dbReference type="InterPro" id="IPR002645">
    <property type="entry name" value="STAS_dom"/>
</dbReference>
<feature type="domain" description="STAS" evidence="3">
    <location>
        <begin position="7"/>
        <end position="110"/>
    </location>
</feature>
<gene>
    <name evidence="4" type="ORF">Cba03nite_57060</name>
</gene>
<name>A0A8J3NKT7_9ACTN</name>
<comment type="similarity">
    <text evidence="1 2">Belongs to the anti-sigma-factor antagonist family.</text>
</comment>
<reference evidence="4 5" key="1">
    <citation type="submission" date="2021-01" db="EMBL/GenBank/DDBJ databases">
        <title>Whole genome shotgun sequence of Catellatospora bangladeshensis NBRC 107357.</title>
        <authorList>
            <person name="Komaki H."/>
            <person name="Tamura T."/>
        </authorList>
    </citation>
    <scope>NUCLEOTIDE SEQUENCE [LARGE SCALE GENOMIC DNA]</scope>
    <source>
        <strain evidence="4 5">NBRC 107357</strain>
    </source>
</reference>
<sequence length="110" mass="11381">MASHAESVVSVAAGDGGALIHVAGELHLGNAEQVRADLRAAIDSSTDRPLCLDLARVTFIDARGLAVLLDVAAHARTRQASLCLRNVPEPVRRIIDVTGTGTALGVPGHD</sequence>
<evidence type="ECO:0000259" key="3">
    <source>
        <dbReference type="PROSITE" id="PS50801"/>
    </source>
</evidence>
<dbReference type="InterPro" id="IPR058548">
    <property type="entry name" value="MlaB-like_STAS"/>
</dbReference>
<organism evidence="4 5">
    <name type="scientific">Catellatospora bangladeshensis</name>
    <dbReference type="NCBI Taxonomy" id="310355"/>
    <lineage>
        <taxon>Bacteria</taxon>
        <taxon>Bacillati</taxon>
        <taxon>Actinomycetota</taxon>
        <taxon>Actinomycetes</taxon>
        <taxon>Micromonosporales</taxon>
        <taxon>Micromonosporaceae</taxon>
        <taxon>Catellatospora</taxon>
    </lineage>
</organism>
<dbReference type="RefSeq" id="WP_203752520.1">
    <property type="nucleotide sequence ID" value="NZ_BONF01000036.1"/>
</dbReference>
<dbReference type="InterPro" id="IPR003658">
    <property type="entry name" value="Anti-sigma_ant"/>
</dbReference>
<dbReference type="Gene3D" id="3.30.750.24">
    <property type="entry name" value="STAS domain"/>
    <property type="match status" value="1"/>
</dbReference>
<evidence type="ECO:0000313" key="5">
    <source>
        <dbReference type="Proteomes" id="UP000601223"/>
    </source>
</evidence>
<comment type="caution">
    <text evidence="4">The sequence shown here is derived from an EMBL/GenBank/DDBJ whole genome shotgun (WGS) entry which is preliminary data.</text>
</comment>
<dbReference type="Proteomes" id="UP000601223">
    <property type="component" value="Unassembled WGS sequence"/>
</dbReference>
<evidence type="ECO:0000256" key="1">
    <source>
        <dbReference type="ARBA" id="ARBA00009013"/>
    </source>
</evidence>
<dbReference type="SUPFAM" id="SSF52091">
    <property type="entry name" value="SpoIIaa-like"/>
    <property type="match status" value="1"/>
</dbReference>
<dbReference type="PROSITE" id="PS50801">
    <property type="entry name" value="STAS"/>
    <property type="match status" value="1"/>
</dbReference>
<proteinExistence type="inferred from homology"/>
<dbReference type="GO" id="GO:0043856">
    <property type="term" value="F:anti-sigma factor antagonist activity"/>
    <property type="evidence" value="ECO:0007669"/>
    <property type="project" value="InterPro"/>
</dbReference>
<dbReference type="AlphaFoldDB" id="A0A8J3NKT7"/>
<dbReference type="NCBIfam" id="TIGR00377">
    <property type="entry name" value="ant_ant_sig"/>
    <property type="match status" value="1"/>
</dbReference>
<keyword evidence="5" id="KW-1185">Reference proteome</keyword>
<dbReference type="Pfam" id="PF13466">
    <property type="entry name" value="STAS_2"/>
    <property type="match status" value="1"/>
</dbReference>
<dbReference type="InterPro" id="IPR036513">
    <property type="entry name" value="STAS_dom_sf"/>
</dbReference>
<evidence type="ECO:0000313" key="4">
    <source>
        <dbReference type="EMBL" id="GIF84357.1"/>
    </source>
</evidence>
<evidence type="ECO:0000256" key="2">
    <source>
        <dbReference type="RuleBase" id="RU003749"/>
    </source>
</evidence>
<dbReference type="PANTHER" id="PTHR33495:SF2">
    <property type="entry name" value="ANTI-SIGMA FACTOR ANTAGONIST TM_1081-RELATED"/>
    <property type="match status" value="1"/>
</dbReference>
<dbReference type="EMBL" id="BONF01000036">
    <property type="protein sequence ID" value="GIF84357.1"/>
    <property type="molecule type" value="Genomic_DNA"/>
</dbReference>
<protein>
    <recommendedName>
        <fullName evidence="2">Anti-sigma factor antagonist</fullName>
    </recommendedName>
</protein>